<evidence type="ECO:0000313" key="3">
    <source>
        <dbReference type="Proteomes" id="UP000186601"/>
    </source>
</evidence>
<dbReference type="AlphaFoldDB" id="A0A2R6NP94"/>
<dbReference type="EMBL" id="MLYV02001050">
    <property type="protein sequence ID" value="PSR73896.1"/>
    <property type="molecule type" value="Genomic_DNA"/>
</dbReference>
<evidence type="ECO:0000313" key="2">
    <source>
        <dbReference type="EMBL" id="PSR73896.1"/>
    </source>
</evidence>
<name>A0A2R6NP94_9APHY</name>
<organism evidence="2 3">
    <name type="scientific">Hermanssonia centrifuga</name>
    <dbReference type="NCBI Taxonomy" id="98765"/>
    <lineage>
        <taxon>Eukaryota</taxon>
        <taxon>Fungi</taxon>
        <taxon>Dikarya</taxon>
        <taxon>Basidiomycota</taxon>
        <taxon>Agaricomycotina</taxon>
        <taxon>Agaricomycetes</taxon>
        <taxon>Polyporales</taxon>
        <taxon>Meruliaceae</taxon>
        <taxon>Hermanssonia</taxon>
    </lineage>
</organism>
<dbReference type="Proteomes" id="UP000186601">
    <property type="component" value="Unassembled WGS sequence"/>
</dbReference>
<sequence>MLHGFVASKPSSQRKGDISDDLFASSPTPMQQQIVDMYSQGQTYPVLSPQSSFSSADPLSSPQVSGRTGMIFGMSGNVANMALANTAPSSLFASPHLASFGGGTIPSNFSQARVSDNNGIMQMLSGLEHKMMNGMEHLNTGTSITQSDVSITHTTFDLQRQDFPNITYWTEDEWNTRQGKGVTLLCGKSDYSTSAKCNFIQTADGKSPTEAEWKGMHNAARAAFNGLESAPDSWMANSSTKQRLAVYDTLIGSFPFLGYCNGYWKVEKYVVNQYPLWKKARKDKFETETIQTRNRTQVVAARKRAIEGTSDGDSRKRTRGAGSTEVAVFNPLAGMTALAIPSVGTVAASPAEADTIMAMDTAAQSIIAPPIVMVLPATPDVDIGVPAVLLPTLSSDPAATNGKGHPQSPAPPTPPDVQTAVVPAPGPAPLVVPTTSSESENRLAALPSTTPEAQTTVLPTPGAAQSVPKRKSQLFKPGPKSTARYVFPCTILTNADYCT</sequence>
<feature type="region of interest" description="Disordered" evidence="1">
    <location>
        <begin position="396"/>
        <end position="478"/>
    </location>
</feature>
<evidence type="ECO:0000256" key="1">
    <source>
        <dbReference type="SAM" id="MobiDB-lite"/>
    </source>
</evidence>
<reference evidence="2 3" key="1">
    <citation type="submission" date="2018-02" db="EMBL/GenBank/DDBJ databases">
        <title>Genome sequence of the basidiomycete white-rot fungus Phlebia centrifuga.</title>
        <authorList>
            <person name="Granchi Z."/>
            <person name="Peng M."/>
            <person name="de Vries R.P."/>
            <person name="Hilden K."/>
            <person name="Makela M.R."/>
            <person name="Grigoriev I."/>
            <person name="Riley R."/>
        </authorList>
    </citation>
    <scope>NUCLEOTIDE SEQUENCE [LARGE SCALE GENOMIC DNA]</scope>
    <source>
        <strain evidence="2 3">FBCC195</strain>
    </source>
</reference>
<gene>
    <name evidence="2" type="ORF">PHLCEN_2v10254</name>
</gene>
<comment type="caution">
    <text evidence="2">The sequence shown here is derived from an EMBL/GenBank/DDBJ whole genome shotgun (WGS) entry which is preliminary data.</text>
</comment>
<dbReference type="OrthoDB" id="3263422at2759"/>
<feature type="compositionally biased region" description="Polar residues" evidence="1">
    <location>
        <begin position="447"/>
        <end position="458"/>
    </location>
</feature>
<feature type="region of interest" description="Disordered" evidence="1">
    <location>
        <begin position="1"/>
        <end position="26"/>
    </location>
</feature>
<keyword evidence="3" id="KW-1185">Reference proteome</keyword>
<proteinExistence type="predicted"/>
<protein>
    <submittedName>
        <fullName evidence="2">Uncharacterized protein</fullName>
    </submittedName>
</protein>
<accession>A0A2R6NP94</accession>